<accession>A0A3Q0JBN9</accession>
<dbReference type="GeneID" id="103515748"/>
<name>A0A3Q0JBN9_DIACI</name>
<dbReference type="Proteomes" id="UP000079169">
    <property type="component" value="Unplaced"/>
</dbReference>
<dbReference type="KEGG" id="dci:103515748"/>
<keyword evidence="2" id="KW-1185">Reference proteome</keyword>
<evidence type="ECO:0000313" key="3">
    <source>
        <dbReference type="RefSeq" id="XP_026684140.1"/>
    </source>
</evidence>
<feature type="coiled-coil region" evidence="1">
    <location>
        <begin position="9"/>
        <end position="60"/>
    </location>
</feature>
<gene>
    <name evidence="3" type="primary">LOC103515748</name>
</gene>
<evidence type="ECO:0000313" key="2">
    <source>
        <dbReference type="Proteomes" id="UP000079169"/>
    </source>
</evidence>
<proteinExistence type="predicted"/>
<dbReference type="AlphaFoldDB" id="A0A3Q0JBN9"/>
<reference evidence="3" key="1">
    <citation type="submission" date="2025-08" db="UniProtKB">
        <authorList>
            <consortium name="RefSeq"/>
        </authorList>
    </citation>
    <scope>IDENTIFICATION</scope>
</reference>
<organism evidence="2 3">
    <name type="scientific">Diaphorina citri</name>
    <name type="common">Asian citrus psyllid</name>
    <dbReference type="NCBI Taxonomy" id="121845"/>
    <lineage>
        <taxon>Eukaryota</taxon>
        <taxon>Metazoa</taxon>
        <taxon>Ecdysozoa</taxon>
        <taxon>Arthropoda</taxon>
        <taxon>Hexapoda</taxon>
        <taxon>Insecta</taxon>
        <taxon>Pterygota</taxon>
        <taxon>Neoptera</taxon>
        <taxon>Paraneoptera</taxon>
        <taxon>Hemiptera</taxon>
        <taxon>Sternorrhyncha</taxon>
        <taxon>Psylloidea</taxon>
        <taxon>Psyllidae</taxon>
        <taxon>Diaphorininae</taxon>
        <taxon>Diaphorina</taxon>
    </lineage>
</organism>
<sequence>MSAQCSTFLAQLEEVSEANRRVIDEIEQHNARLALFTQEEQQAQKEIGDLDESLEKLKMQHLLEKQEWTLDQENQLRALDDKKDVEKANFKAQYEKLVAMYENVAKASRDAADELMVHRNARERIVQGLQGLMKEKENQDREYKKYQENMLKIQKLLTDLDKSTK</sequence>
<evidence type="ECO:0000256" key="1">
    <source>
        <dbReference type="SAM" id="Coils"/>
    </source>
</evidence>
<dbReference type="PaxDb" id="121845-A0A3Q0JBN9"/>
<feature type="coiled-coil region" evidence="1">
    <location>
        <begin position="129"/>
        <end position="156"/>
    </location>
</feature>
<keyword evidence="1" id="KW-0175">Coiled coil</keyword>
<protein>
    <submittedName>
        <fullName evidence="3">Uncharacterized protein LOC103515748</fullName>
    </submittedName>
</protein>
<dbReference type="RefSeq" id="XP_026684140.1">
    <property type="nucleotide sequence ID" value="XM_026828339.1"/>
</dbReference>